<reference evidence="2 3" key="1">
    <citation type="submission" date="2020-12" db="EMBL/GenBank/DDBJ databases">
        <title>YIM B01967 draft genome.</title>
        <authorList>
            <person name="Yan X."/>
        </authorList>
    </citation>
    <scope>NUCLEOTIDE SEQUENCE [LARGE SCALE GENOMIC DNA]</scope>
    <source>
        <strain evidence="2 3">YIM B01967</strain>
    </source>
</reference>
<feature type="transmembrane region" description="Helical" evidence="1">
    <location>
        <begin position="57"/>
        <end position="75"/>
    </location>
</feature>
<name>A0ABS1H6G8_9BACL</name>
<keyword evidence="3" id="KW-1185">Reference proteome</keyword>
<keyword evidence="1" id="KW-0472">Membrane</keyword>
<protein>
    <submittedName>
        <fullName evidence="2">Uncharacterized protein</fullName>
    </submittedName>
</protein>
<dbReference type="RefSeq" id="WP_200748775.1">
    <property type="nucleotide sequence ID" value="NZ_JAEOAH010000008.1"/>
</dbReference>
<gene>
    <name evidence="2" type="ORF">JFL43_09005</name>
</gene>
<comment type="caution">
    <text evidence="2">The sequence shown here is derived from an EMBL/GenBank/DDBJ whole genome shotgun (WGS) entry which is preliminary data.</text>
</comment>
<dbReference type="EMBL" id="JAEOAH010000008">
    <property type="protein sequence ID" value="MBK3494996.1"/>
    <property type="molecule type" value="Genomic_DNA"/>
</dbReference>
<accession>A0ABS1H6G8</accession>
<organism evidence="2 3">
    <name type="scientific">Viridibacillus soli</name>
    <dbReference type="NCBI Taxonomy" id="2798301"/>
    <lineage>
        <taxon>Bacteria</taxon>
        <taxon>Bacillati</taxon>
        <taxon>Bacillota</taxon>
        <taxon>Bacilli</taxon>
        <taxon>Bacillales</taxon>
        <taxon>Caryophanaceae</taxon>
        <taxon>Viridibacillus</taxon>
    </lineage>
</organism>
<keyword evidence="1" id="KW-1133">Transmembrane helix</keyword>
<evidence type="ECO:0000313" key="2">
    <source>
        <dbReference type="EMBL" id="MBK3494996.1"/>
    </source>
</evidence>
<feature type="transmembrane region" description="Helical" evidence="1">
    <location>
        <begin position="95"/>
        <end position="118"/>
    </location>
</feature>
<sequence>MGYPEIVVVLLVYSGLIAFFLIPFHGRMSLINYQQKQINFIAVFKDTLIKMIFHKKAIFALILLSFTLFSIWSSYEGAEYHFNAHSGYPPISTDLKAIYSICGVLLYTVVLYLLIAFVRTLKIVKNSHN</sequence>
<evidence type="ECO:0000313" key="3">
    <source>
        <dbReference type="Proteomes" id="UP000618943"/>
    </source>
</evidence>
<evidence type="ECO:0000256" key="1">
    <source>
        <dbReference type="SAM" id="Phobius"/>
    </source>
</evidence>
<feature type="transmembrane region" description="Helical" evidence="1">
    <location>
        <begin position="6"/>
        <end position="26"/>
    </location>
</feature>
<dbReference type="Proteomes" id="UP000618943">
    <property type="component" value="Unassembled WGS sequence"/>
</dbReference>
<keyword evidence="1" id="KW-0812">Transmembrane</keyword>
<proteinExistence type="predicted"/>